<dbReference type="OrthoDB" id="287220at2"/>
<dbReference type="AlphaFoldDB" id="A0A1I1U6E7"/>
<dbReference type="EMBL" id="FOLO01000077">
    <property type="protein sequence ID" value="SFD63470.1"/>
    <property type="molecule type" value="Genomic_DNA"/>
</dbReference>
<protein>
    <submittedName>
        <fullName evidence="3">Cupin domain-containing protein</fullName>
    </submittedName>
</protein>
<dbReference type="Proteomes" id="UP000198862">
    <property type="component" value="Unassembled WGS sequence"/>
</dbReference>
<dbReference type="InterPro" id="IPR047142">
    <property type="entry name" value="OryJ/VirC-like"/>
</dbReference>
<dbReference type="Pfam" id="PF07883">
    <property type="entry name" value="Cupin_2"/>
    <property type="match status" value="1"/>
</dbReference>
<dbReference type="InterPro" id="IPR014710">
    <property type="entry name" value="RmlC-like_jellyroll"/>
</dbReference>
<dbReference type="CDD" id="cd02236">
    <property type="entry name" value="cupin_CV2614-like"/>
    <property type="match status" value="1"/>
</dbReference>
<dbReference type="PANTHER" id="PTHR36156">
    <property type="entry name" value="SLR2101 PROTEIN"/>
    <property type="match status" value="1"/>
</dbReference>
<reference evidence="3 4" key="1">
    <citation type="submission" date="2016-10" db="EMBL/GenBank/DDBJ databases">
        <authorList>
            <person name="de Groot N.N."/>
        </authorList>
    </citation>
    <scope>NUCLEOTIDE SEQUENCE [LARGE SCALE GENOMIC DNA]</scope>
    <source>
        <strain evidence="3 4">DSM 6059</strain>
    </source>
</reference>
<dbReference type="Gene3D" id="2.60.120.10">
    <property type="entry name" value="Jelly Rolls"/>
    <property type="match status" value="1"/>
</dbReference>
<keyword evidence="1" id="KW-0732">Signal</keyword>
<dbReference type="SUPFAM" id="SSF51182">
    <property type="entry name" value="RmlC-like cupins"/>
    <property type="match status" value="1"/>
</dbReference>
<dbReference type="PANTHER" id="PTHR36156:SF2">
    <property type="entry name" value="CUPIN TYPE-2 DOMAIN-CONTAINING PROTEIN"/>
    <property type="match status" value="1"/>
</dbReference>
<organism evidence="3 4">
    <name type="scientific">Pseudoalteromonas denitrificans DSM 6059</name>
    <dbReference type="NCBI Taxonomy" id="1123010"/>
    <lineage>
        <taxon>Bacteria</taxon>
        <taxon>Pseudomonadati</taxon>
        <taxon>Pseudomonadota</taxon>
        <taxon>Gammaproteobacteria</taxon>
        <taxon>Alteromonadales</taxon>
        <taxon>Pseudoalteromonadaceae</taxon>
        <taxon>Pseudoalteromonas</taxon>
    </lineage>
</organism>
<sequence>MFFKSQFKLLTVLIVTFIVSNSVLAHDVKSRDLLVEKMTQSSKSWNKNTLPAYPKGQPEVTILRITIAPHTKLDWHKHPVINAAVLLKGQLDVHTEDKKTQHLVAGDTLIEVVNTWHYGINNGDEAAELIVFYAGIKGSPLTIKK</sequence>
<dbReference type="InterPro" id="IPR011051">
    <property type="entry name" value="RmlC_Cupin_sf"/>
</dbReference>
<dbReference type="RefSeq" id="WP_091991344.1">
    <property type="nucleotide sequence ID" value="NZ_FOLO01000077.1"/>
</dbReference>
<accession>A0A1I1U6E7</accession>
<evidence type="ECO:0000256" key="1">
    <source>
        <dbReference type="SAM" id="SignalP"/>
    </source>
</evidence>
<gene>
    <name evidence="3" type="ORF">SAMN02745724_05045</name>
</gene>
<feature type="signal peptide" evidence="1">
    <location>
        <begin position="1"/>
        <end position="25"/>
    </location>
</feature>
<proteinExistence type="predicted"/>
<evidence type="ECO:0000313" key="4">
    <source>
        <dbReference type="Proteomes" id="UP000198862"/>
    </source>
</evidence>
<evidence type="ECO:0000313" key="3">
    <source>
        <dbReference type="EMBL" id="SFD63470.1"/>
    </source>
</evidence>
<feature type="domain" description="Cupin type-2" evidence="2">
    <location>
        <begin position="64"/>
        <end position="133"/>
    </location>
</feature>
<evidence type="ECO:0000259" key="2">
    <source>
        <dbReference type="Pfam" id="PF07883"/>
    </source>
</evidence>
<dbReference type="InterPro" id="IPR013096">
    <property type="entry name" value="Cupin_2"/>
</dbReference>
<name>A0A1I1U6E7_9GAMM</name>
<dbReference type="STRING" id="1123010.SAMN02745724_05045"/>
<keyword evidence="4" id="KW-1185">Reference proteome</keyword>
<feature type="chain" id="PRO_5011709991" evidence="1">
    <location>
        <begin position="26"/>
        <end position="145"/>
    </location>
</feature>